<dbReference type="EMBL" id="PIPX01000003">
    <property type="protein sequence ID" value="RUO52314.1"/>
    <property type="molecule type" value="Genomic_DNA"/>
</dbReference>
<accession>A0A432XUN5</accession>
<evidence type="ECO:0000256" key="3">
    <source>
        <dbReference type="ARBA" id="ARBA00022448"/>
    </source>
</evidence>
<evidence type="ECO:0000256" key="7">
    <source>
        <dbReference type="ARBA" id="ARBA00023065"/>
    </source>
</evidence>
<keyword evidence="8" id="KW-0626">Porin</keyword>
<comment type="subunit">
    <text evidence="2">Homotrimer.</text>
</comment>
<evidence type="ECO:0000256" key="1">
    <source>
        <dbReference type="ARBA" id="ARBA00004571"/>
    </source>
</evidence>
<dbReference type="Proteomes" id="UP000287649">
    <property type="component" value="Unassembled WGS sequence"/>
</dbReference>
<feature type="chain" id="PRO_5019252319" evidence="11">
    <location>
        <begin position="27"/>
        <end position="316"/>
    </location>
</feature>
<dbReference type="SUPFAM" id="SSF56935">
    <property type="entry name" value="Porins"/>
    <property type="match status" value="1"/>
</dbReference>
<evidence type="ECO:0000313" key="13">
    <source>
        <dbReference type="EMBL" id="RUO52314.1"/>
    </source>
</evidence>
<evidence type="ECO:0000256" key="4">
    <source>
        <dbReference type="ARBA" id="ARBA00022452"/>
    </source>
</evidence>
<sequence>MVTVMTVNSSIWMVLPLALFSGVAVAQDENPVSFDFYGRANVSLQSSDDGQGSDSELKSNASRIGVKGGAQLNDDLEVIYKLEWQVDLTDLGGDDNLKSRNQYVGLRGSFGEFTVGRRDTVLKTVQGDIDQFSDYEADVKALFEGENRTSNTLSYYSPAFAQFRIAGSVVLSEGDEQDDGYSLALTYGDEGLDDTPYYFGAAIDRDVDGYDIERLVGYTKVADTMFGLMWQQQQEVMGTNEADGFVASVQHALGQWRLKAQYQMMEFVDGDDDSIAFGADYKFSKNTKVYAWYTGRDLDTLAAEQTYFAVGLEHRF</sequence>
<dbReference type="InterPro" id="IPR050298">
    <property type="entry name" value="Gram-neg_bact_OMP"/>
</dbReference>
<dbReference type="CDD" id="cd00342">
    <property type="entry name" value="gram_neg_porins"/>
    <property type="match status" value="1"/>
</dbReference>
<reference evidence="14" key="1">
    <citation type="journal article" date="2018" name="Front. Microbiol.">
        <title>Genome-Based Analysis Reveals the Taxonomy and Diversity of the Family Idiomarinaceae.</title>
        <authorList>
            <person name="Liu Y."/>
            <person name="Lai Q."/>
            <person name="Shao Z."/>
        </authorList>
    </citation>
    <scope>NUCLEOTIDE SEQUENCE [LARGE SCALE GENOMIC DNA]</scope>
    <source>
        <strain evidence="14">PO-M2</strain>
    </source>
</reference>
<keyword evidence="4" id="KW-1134">Transmembrane beta strand</keyword>
<protein>
    <submittedName>
        <fullName evidence="13">Porin</fullName>
    </submittedName>
</protein>
<evidence type="ECO:0000259" key="12">
    <source>
        <dbReference type="Pfam" id="PF13609"/>
    </source>
</evidence>
<dbReference type="GO" id="GO:0015288">
    <property type="term" value="F:porin activity"/>
    <property type="evidence" value="ECO:0007669"/>
    <property type="project" value="UniProtKB-KW"/>
</dbReference>
<keyword evidence="10" id="KW-0998">Cell outer membrane</keyword>
<dbReference type="GO" id="GO:0009279">
    <property type="term" value="C:cell outer membrane"/>
    <property type="evidence" value="ECO:0007669"/>
    <property type="project" value="UniProtKB-SubCell"/>
</dbReference>
<dbReference type="InterPro" id="IPR002299">
    <property type="entry name" value="Porin_Neis"/>
</dbReference>
<organism evidence="13 14">
    <name type="scientific">Pseudidiomarina homiensis</name>
    <dbReference type="NCBI Taxonomy" id="364198"/>
    <lineage>
        <taxon>Bacteria</taxon>
        <taxon>Pseudomonadati</taxon>
        <taxon>Pseudomonadota</taxon>
        <taxon>Gammaproteobacteria</taxon>
        <taxon>Alteromonadales</taxon>
        <taxon>Idiomarinaceae</taxon>
        <taxon>Pseudidiomarina</taxon>
    </lineage>
</organism>
<evidence type="ECO:0000256" key="2">
    <source>
        <dbReference type="ARBA" id="ARBA00011233"/>
    </source>
</evidence>
<dbReference type="InterPro" id="IPR001702">
    <property type="entry name" value="Porin_Gram-ve"/>
</dbReference>
<dbReference type="PANTHER" id="PTHR34501">
    <property type="entry name" value="PROTEIN YDDL-RELATED"/>
    <property type="match status" value="1"/>
</dbReference>
<name>A0A432XUN5_9GAMM</name>
<dbReference type="PRINTS" id="PR00184">
    <property type="entry name" value="NEISSPPORIN"/>
</dbReference>
<evidence type="ECO:0000313" key="14">
    <source>
        <dbReference type="Proteomes" id="UP000287649"/>
    </source>
</evidence>
<dbReference type="PRINTS" id="PR00182">
    <property type="entry name" value="ECOLNEIPORIN"/>
</dbReference>
<keyword evidence="3" id="KW-0813">Transport</keyword>
<keyword evidence="5" id="KW-0812">Transmembrane</keyword>
<dbReference type="InterPro" id="IPR033900">
    <property type="entry name" value="Gram_neg_porin_domain"/>
</dbReference>
<dbReference type="Gene3D" id="2.40.160.10">
    <property type="entry name" value="Porin"/>
    <property type="match status" value="1"/>
</dbReference>
<keyword evidence="14" id="KW-1185">Reference proteome</keyword>
<proteinExistence type="predicted"/>
<evidence type="ECO:0000256" key="10">
    <source>
        <dbReference type="ARBA" id="ARBA00023237"/>
    </source>
</evidence>
<dbReference type="Pfam" id="PF13609">
    <property type="entry name" value="Porin_4"/>
    <property type="match status" value="1"/>
</dbReference>
<dbReference type="GO" id="GO:0046930">
    <property type="term" value="C:pore complex"/>
    <property type="evidence" value="ECO:0007669"/>
    <property type="project" value="UniProtKB-KW"/>
</dbReference>
<keyword evidence="6 11" id="KW-0732">Signal</keyword>
<keyword evidence="7" id="KW-0406">Ion transport</keyword>
<feature type="domain" description="Porin" evidence="12">
    <location>
        <begin position="17"/>
        <end position="294"/>
    </location>
</feature>
<keyword evidence="9" id="KW-0472">Membrane</keyword>
<dbReference type="InterPro" id="IPR023614">
    <property type="entry name" value="Porin_dom_sf"/>
</dbReference>
<comment type="subcellular location">
    <subcellularLocation>
        <location evidence="1">Cell outer membrane</location>
        <topology evidence="1">Multi-pass membrane protein</topology>
    </subcellularLocation>
</comment>
<comment type="caution">
    <text evidence="13">The sequence shown here is derived from an EMBL/GenBank/DDBJ whole genome shotgun (WGS) entry which is preliminary data.</text>
</comment>
<gene>
    <name evidence="13" type="ORF">CWI70_11330</name>
</gene>
<feature type="signal peptide" evidence="11">
    <location>
        <begin position="1"/>
        <end position="26"/>
    </location>
</feature>
<evidence type="ECO:0000256" key="6">
    <source>
        <dbReference type="ARBA" id="ARBA00022729"/>
    </source>
</evidence>
<evidence type="ECO:0000256" key="8">
    <source>
        <dbReference type="ARBA" id="ARBA00023114"/>
    </source>
</evidence>
<dbReference type="GO" id="GO:0034220">
    <property type="term" value="P:monoatomic ion transmembrane transport"/>
    <property type="evidence" value="ECO:0007669"/>
    <property type="project" value="InterPro"/>
</dbReference>
<dbReference type="PANTHER" id="PTHR34501:SF9">
    <property type="entry name" value="MAJOR OUTER MEMBRANE PROTEIN P.IA"/>
    <property type="match status" value="1"/>
</dbReference>
<evidence type="ECO:0000256" key="5">
    <source>
        <dbReference type="ARBA" id="ARBA00022692"/>
    </source>
</evidence>
<evidence type="ECO:0000256" key="11">
    <source>
        <dbReference type="SAM" id="SignalP"/>
    </source>
</evidence>
<evidence type="ECO:0000256" key="9">
    <source>
        <dbReference type="ARBA" id="ARBA00023136"/>
    </source>
</evidence>
<dbReference type="AlphaFoldDB" id="A0A432XUN5"/>